<evidence type="ECO:0000313" key="2">
    <source>
        <dbReference type="EMBL" id="KAF7788670.1"/>
    </source>
</evidence>
<evidence type="ECO:0000313" key="3">
    <source>
        <dbReference type="Proteomes" id="UP000016480"/>
    </source>
</evidence>
<gene>
    <name evidence="2" type="ORF">PRUB_a1699</name>
</gene>
<feature type="region of interest" description="Disordered" evidence="1">
    <location>
        <begin position="13"/>
        <end position="41"/>
    </location>
</feature>
<dbReference type="AlphaFoldDB" id="A0A8T0CDQ4"/>
<dbReference type="SUPFAM" id="SSF50814">
    <property type="entry name" value="Lipocalins"/>
    <property type="match status" value="1"/>
</dbReference>
<dbReference type="EMBL" id="AHCD03000020">
    <property type="protein sequence ID" value="KAF7788670.1"/>
    <property type="molecule type" value="Genomic_DNA"/>
</dbReference>
<dbReference type="InterPro" id="IPR047975">
    <property type="entry name" value="Heme_bind_FMP"/>
</dbReference>
<dbReference type="Proteomes" id="UP000016480">
    <property type="component" value="Unassembled WGS sequence"/>
</dbReference>
<proteinExistence type="predicted"/>
<sequence>MPVAINEETIMTDVTPPDLSKPLLIDPAQENPPAPTTELGPLQHLIGTWTNQPLGNSGMGGTDKPFSYCLMPLPQEASYILKNFAYYEELTFSAIHGTAPNRGGLGTQVANTLFYEQRVYFADGPAKDQLVHAENGSLLFLTDRKQLLGPYGNGEKPGIGTETVPNSVPPTQAYDFIKQMSVPHGNSILASGHFQSGTGVPTIPMLSKSDVLPMGLPHDVSTDQYSTKSVGNLNPDFTLNPNQPLNNALEVSPPKKFILLEVDTEHSGIPVTNIGFEQQHANVSRYAISYWLESLDGSDNFTQLQYSQNITMEIPIQSQLVTFPHITTNTLVKKA</sequence>
<name>A0A8T0CDQ4_9GAMM</name>
<evidence type="ECO:0000256" key="1">
    <source>
        <dbReference type="SAM" id="MobiDB-lite"/>
    </source>
</evidence>
<accession>A0A8T0CDQ4</accession>
<reference evidence="2 3" key="1">
    <citation type="journal article" date="2012" name="J. Bacteriol.">
        <title>Genome sequence of the cycloprodigiosin-producing bacterial strain Pseudoalteromonas rubra ATCC 29570(T).</title>
        <authorList>
            <person name="Xie B.B."/>
            <person name="Shu Y.L."/>
            <person name="Qin Q.L."/>
            <person name="Rong J.C."/>
            <person name="Zhang X.Y."/>
            <person name="Chen X.L."/>
            <person name="Zhou B.C."/>
            <person name="Zhang Y.Z."/>
        </authorList>
    </citation>
    <scope>NUCLEOTIDE SEQUENCE [LARGE SCALE GENOMIC DNA]</scope>
    <source>
        <strain evidence="2 3">DSM 6842</strain>
    </source>
</reference>
<comment type="caution">
    <text evidence="2">The sequence shown here is derived from an EMBL/GenBank/DDBJ whole genome shotgun (WGS) entry which is preliminary data.</text>
</comment>
<organism evidence="2 3">
    <name type="scientific">Pseudoalteromonas rubra</name>
    <dbReference type="NCBI Taxonomy" id="43658"/>
    <lineage>
        <taxon>Bacteria</taxon>
        <taxon>Pseudomonadati</taxon>
        <taxon>Pseudomonadota</taxon>
        <taxon>Gammaproteobacteria</taxon>
        <taxon>Alteromonadales</taxon>
        <taxon>Pseudoalteromonadaceae</taxon>
        <taxon>Pseudoalteromonas</taxon>
    </lineage>
</organism>
<dbReference type="InterPro" id="IPR012674">
    <property type="entry name" value="Calycin"/>
</dbReference>
<dbReference type="NCBIfam" id="NF040572">
    <property type="entry name" value="heme_bind_FMP"/>
    <property type="match status" value="1"/>
</dbReference>
<protein>
    <submittedName>
        <fullName evidence="2">Uncharacterized protein</fullName>
    </submittedName>
</protein>